<feature type="compositionally biased region" description="Low complexity" evidence="14">
    <location>
        <begin position="830"/>
        <end position="841"/>
    </location>
</feature>
<dbReference type="GO" id="GO:0009002">
    <property type="term" value="F:serine-type D-Ala-D-Ala carboxypeptidase activity"/>
    <property type="evidence" value="ECO:0007669"/>
    <property type="project" value="UniProtKB-EC"/>
</dbReference>
<dbReference type="Gene3D" id="3.40.710.10">
    <property type="entry name" value="DD-peptidase/beta-lactamase superfamily"/>
    <property type="match status" value="1"/>
</dbReference>
<evidence type="ECO:0000256" key="3">
    <source>
        <dbReference type="ARBA" id="ARBA00022645"/>
    </source>
</evidence>
<keyword evidence="7" id="KW-0378">Hydrolase</keyword>
<keyword evidence="5" id="KW-0328">Glycosyltransferase</keyword>
<keyword evidence="3" id="KW-0121">Carboxypeptidase</keyword>
<dbReference type="InterPro" id="IPR036116">
    <property type="entry name" value="FN3_sf"/>
</dbReference>
<dbReference type="GO" id="GO:0030288">
    <property type="term" value="C:outer membrane-bounded periplasmic space"/>
    <property type="evidence" value="ECO:0007669"/>
    <property type="project" value="TreeGrafter"/>
</dbReference>
<evidence type="ECO:0000313" key="16">
    <source>
        <dbReference type="EMBL" id="MBR7553222.1"/>
    </source>
</evidence>
<evidence type="ECO:0000256" key="14">
    <source>
        <dbReference type="SAM" id="MobiDB-lite"/>
    </source>
</evidence>
<dbReference type="InterPro" id="IPR001264">
    <property type="entry name" value="Glyco_trans_51"/>
</dbReference>
<dbReference type="InterPro" id="IPR023346">
    <property type="entry name" value="Lysozyme-like_dom_sf"/>
</dbReference>
<dbReference type="Gene3D" id="2.60.40.10">
    <property type="entry name" value="Immunoglobulins"/>
    <property type="match status" value="1"/>
</dbReference>
<dbReference type="FunFam" id="1.10.3810.10:FF:000001">
    <property type="entry name" value="Penicillin-binding protein 1A"/>
    <property type="match status" value="1"/>
</dbReference>
<evidence type="ECO:0000256" key="9">
    <source>
        <dbReference type="ARBA" id="ARBA00022984"/>
    </source>
</evidence>
<keyword evidence="17" id="KW-1185">Reference proteome</keyword>
<comment type="similarity">
    <text evidence="1">In the C-terminal section; belongs to the transpeptidase family.</text>
</comment>
<evidence type="ECO:0000256" key="6">
    <source>
        <dbReference type="ARBA" id="ARBA00022679"/>
    </source>
</evidence>
<reference evidence="16 17" key="1">
    <citation type="submission" date="2021-04" db="EMBL/GenBank/DDBJ databases">
        <title>Allobacillus sp. nov. SKP8-2 isolated from shrimp paste.</title>
        <authorList>
            <person name="Tanasupawat S."/>
            <person name="Yiamsombat S."/>
            <person name="Kanchanasin P."/>
            <person name="Kuncharoen N."/>
        </authorList>
    </citation>
    <scope>NUCLEOTIDE SEQUENCE [LARGE SCALE GENOMIC DNA]</scope>
    <source>
        <strain evidence="16 17">SKP8-2</strain>
    </source>
</reference>
<organism evidence="16 17">
    <name type="scientific">Allobacillus saliphilus</name>
    <dbReference type="NCBI Taxonomy" id="2912308"/>
    <lineage>
        <taxon>Bacteria</taxon>
        <taxon>Bacillati</taxon>
        <taxon>Bacillota</taxon>
        <taxon>Bacilli</taxon>
        <taxon>Bacillales</taxon>
        <taxon>Bacillaceae</taxon>
        <taxon>Allobacillus</taxon>
    </lineage>
</organism>
<evidence type="ECO:0000259" key="15">
    <source>
        <dbReference type="PROSITE" id="PS50853"/>
    </source>
</evidence>
<dbReference type="Proteomes" id="UP000675431">
    <property type="component" value="Unassembled WGS sequence"/>
</dbReference>
<dbReference type="InterPro" id="IPR013783">
    <property type="entry name" value="Ig-like_fold"/>
</dbReference>
<evidence type="ECO:0000313" key="17">
    <source>
        <dbReference type="Proteomes" id="UP000675431"/>
    </source>
</evidence>
<dbReference type="GO" id="GO:0008955">
    <property type="term" value="F:peptidoglycan glycosyltransferase activity"/>
    <property type="evidence" value="ECO:0007669"/>
    <property type="project" value="UniProtKB-EC"/>
</dbReference>
<dbReference type="Gene3D" id="1.10.3810.10">
    <property type="entry name" value="Biosynthetic peptidoglycan transglycosylase-like"/>
    <property type="match status" value="1"/>
</dbReference>
<feature type="compositionally biased region" description="Polar residues" evidence="14">
    <location>
        <begin position="754"/>
        <end position="766"/>
    </location>
</feature>
<evidence type="ECO:0000256" key="13">
    <source>
        <dbReference type="ARBA" id="ARBA00049902"/>
    </source>
</evidence>
<keyword evidence="4" id="KW-0645">Protease</keyword>
<name>A0A941HSR2_9BACI</name>
<sequence length="895" mass="98047">MSQETKSRKAKKQQNKKKKKFSWKKLFISLLIVGLLGTVVVVAVAISFISDAPSLDAEQLEDPLSTTIVDRNGEFVAELGAEKRRKITYEDLSPLMEDAVLATEDVRFWDHSGIDFRRTAAAVLANITDGFGSQGGSTITQQVVKNAFLTKDKKIKRKVQEQYLAIQLEKEYSKQQILMMYLNKIYYGNGLYGVAKASEAYFGKKDLGELTIAEAALLAGIPQRPSAYDPVKNPDLAEERRNTVLNLMVHHGKITEAQAEEAKQVKVADMIQDDYETEIPYDSFIEQVIRETEDELGDDVDIFASGLTIHTTLDRSAQEQVEYLLSDESPVSFPDEEMEAGIAAIDTKTGEILAIGGGRNKKDGIGAGFNFALNSERAPGSAIKPILDFGPAIEHLKWSTYHQMNDEPISFPDKNEPIRNAGRGYHGWMTMREALYQSYNTTAYKAFDEVGADKAYEFAEGLGMKMPEHLVPADSIGGGKLETNPLEMAGAFTAFGNEGIYNEPHSVKKVVMSDGEEIEINPESRAAMSDYTAYMITDMLKDVPRIGTGSRYINVNVPVAAKTGTTNEDKDSWLVGYSTNFTISVWSGYAEEQKSIPDKSISQRLFSQLMNHMSEDVETADFARPNSVVEVAVEKGSRPAKLASDYTPSDQIVTELFVKGHEPTETSDTYVEMDPVSNFQAVYEEEDQLVNLFWEHPLLGDSDRDIEVEFELSVSVDGSDMQSVTTTSETEFTFDEIEPGSTYTFELVAVDANNTENRSDSITTSVEIPEEEEEEPEEEEEELEEDNEEENEGNNGNGENGNDGNNDNNGNGDDDGNNNGNNNDGGGNSGNNSGDQDQGNNEGQGDGGEQDETGGDGSTGSGSGDGNSANDEGSDDTSDSSSSTNKPSDNQDNAA</sequence>
<dbReference type="InterPro" id="IPR036950">
    <property type="entry name" value="PBP_transglycosylase"/>
</dbReference>
<dbReference type="PROSITE" id="PS50853">
    <property type="entry name" value="FN3"/>
    <property type="match status" value="1"/>
</dbReference>
<evidence type="ECO:0000256" key="5">
    <source>
        <dbReference type="ARBA" id="ARBA00022676"/>
    </source>
</evidence>
<dbReference type="InterPro" id="IPR050396">
    <property type="entry name" value="Glycosyltr_51/Transpeptidase"/>
</dbReference>
<dbReference type="SUPFAM" id="SSF53955">
    <property type="entry name" value="Lysozyme-like"/>
    <property type="match status" value="1"/>
</dbReference>
<dbReference type="PANTHER" id="PTHR32282">
    <property type="entry name" value="BINDING PROTEIN TRANSPEPTIDASE, PUTATIVE-RELATED"/>
    <property type="match status" value="1"/>
</dbReference>
<feature type="compositionally biased region" description="Low complexity" evidence="14">
    <location>
        <begin position="802"/>
        <end position="822"/>
    </location>
</feature>
<gene>
    <name evidence="16" type="ORF">KC820_03540</name>
</gene>
<dbReference type="Pfam" id="PF00905">
    <property type="entry name" value="Transpeptidase"/>
    <property type="match status" value="1"/>
</dbReference>
<dbReference type="GO" id="GO:0008658">
    <property type="term" value="F:penicillin binding"/>
    <property type="evidence" value="ECO:0007669"/>
    <property type="project" value="InterPro"/>
</dbReference>
<keyword evidence="6" id="KW-0808">Transferase</keyword>
<dbReference type="GO" id="GO:0009252">
    <property type="term" value="P:peptidoglycan biosynthetic process"/>
    <property type="evidence" value="ECO:0007669"/>
    <property type="project" value="UniProtKB-KW"/>
</dbReference>
<feature type="domain" description="Fibronectin type-III" evidence="15">
    <location>
        <begin position="675"/>
        <end position="771"/>
    </location>
</feature>
<dbReference type="EMBL" id="JAGSIE010000009">
    <property type="protein sequence ID" value="MBR7553222.1"/>
    <property type="molecule type" value="Genomic_DNA"/>
</dbReference>
<feature type="compositionally biased region" description="Acidic residues" evidence="14">
    <location>
        <begin position="768"/>
        <end position="792"/>
    </location>
</feature>
<dbReference type="SUPFAM" id="SSF49265">
    <property type="entry name" value="Fibronectin type III"/>
    <property type="match status" value="1"/>
</dbReference>
<evidence type="ECO:0000256" key="11">
    <source>
        <dbReference type="ARBA" id="ARBA00023316"/>
    </source>
</evidence>
<evidence type="ECO:0000256" key="12">
    <source>
        <dbReference type="ARBA" id="ARBA00034000"/>
    </source>
</evidence>
<comment type="caution">
    <text evidence="16">The sequence shown here is derived from an EMBL/GenBank/DDBJ whole genome shotgun (WGS) entry which is preliminary data.</text>
</comment>
<dbReference type="InterPro" id="IPR001460">
    <property type="entry name" value="PCN-bd_Tpept"/>
</dbReference>
<dbReference type="InterPro" id="IPR003961">
    <property type="entry name" value="FN3_dom"/>
</dbReference>
<feature type="region of interest" description="Disordered" evidence="14">
    <location>
        <begin position="754"/>
        <end position="895"/>
    </location>
</feature>
<keyword evidence="10" id="KW-0511">Multifunctional enzyme</keyword>
<dbReference type="Pfam" id="PF00912">
    <property type="entry name" value="Transgly"/>
    <property type="match status" value="1"/>
</dbReference>
<comment type="catalytic activity">
    <reaction evidence="12">
        <text>Preferential cleavage: (Ac)2-L-Lys-D-Ala-|-D-Ala. Also transpeptidation of peptidyl-alanyl moieties that are N-acyl substituents of D-alanine.</text>
        <dbReference type="EC" id="3.4.16.4"/>
    </reaction>
</comment>
<accession>A0A941HSR2</accession>
<keyword evidence="8" id="KW-0133">Cell shape</keyword>
<protein>
    <submittedName>
        <fullName evidence="16">PBP1A family penicillin-binding protein</fullName>
    </submittedName>
</protein>
<dbReference type="RefSeq" id="WP_212368154.1">
    <property type="nucleotide sequence ID" value="NZ_JAGSIE010000009.1"/>
</dbReference>
<evidence type="ECO:0000256" key="8">
    <source>
        <dbReference type="ARBA" id="ARBA00022960"/>
    </source>
</evidence>
<keyword evidence="11" id="KW-0961">Cell wall biogenesis/degradation</keyword>
<dbReference type="GO" id="GO:0008360">
    <property type="term" value="P:regulation of cell shape"/>
    <property type="evidence" value="ECO:0007669"/>
    <property type="project" value="UniProtKB-KW"/>
</dbReference>
<evidence type="ECO:0000256" key="2">
    <source>
        <dbReference type="ARBA" id="ARBA00007739"/>
    </source>
</evidence>
<dbReference type="GO" id="GO:0006508">
    <property type="term" value="P:proteolysis"/>
    <property type="evidence" value="ECO:0007669"/>
    <property type="project" value="UniProtKB-KW"/>
</dbReference>
<comment type="similarity">
    <text evidence="2">In the N-terminal section; belongs to the glycosyltransferase 51 family.</text>
</comment>
<dbReference type="NCBIfam" id="TIGR02074">
    <property type="entry name" value="PBP_1a_fam"/>
    <property type="match status" value="1"/>
</dbReference>
<dbReference type="AlphaFoldDB" id="A0A941HSR2"/>
<feature type="compositionally biased region" description="Polar residues" evidence="14">
    <location>
        <begin position="885"/>
        <end position="895"/>
    </location>
</feature>
<evidence type="ECO:0000256" key="4">
    <source>
        <dbReference type="ARBA" id="ARBA00022670"/>
    </source>
</evidence>
<proteinExistence type="inferred from homology"/>
<dbReference type="PANTHER" id="PTHR32282:SF29">
    <property type="entry name" value="PENICILLIN-BINDING PROTEIN 1A"/>
    <property type="match status" value="1"/>
</dbReference>
<dbReference type="Pfam" id="PF00041">
    <property type="entry name" value="fn3"/>
    <property type="match status" value="1"/>
</dbReference>
<keyword evidence="9" id="KW-0573">Peptidoglycan synthesis</keyword>
<comment type="catalytic activity">
    <reaction evidence="13">
        <text>[GlcNAc-(1-&gt;4)-Mur2Ac(oyl-L-Ala-gamma-D-Glu-L-Lys-D-Ala-D-Ala)](n)-di-trans,octa-cis-undecaprenyl diphosphate + beta-D-GlcNAc-(1-&gt;4)-Mur2Ac(oyl-L-Ala-gamma-D-Glu-L-Lys-D-Ala-D-Ala)-di-trans,octa-cis-undecaprenyl diphosphate = [GlcNAc-(1-&gt;4)-Mur2Ac(oyl-L-Ala-gamma-D-Glu-L-Lys-D-Ala-D-Ala)](n+1)-di-trans,octa-cis-undecaprenyl diphosphate + di-trans,octa-cis-undecaprenyl diphosphate + H(+)</text>
        <dbReference type="Rhea" id="RHEA:23708"/>
        <dbReference type="Rhea" id="RHEA-COMP:9602"/>
        <dbReference type="Rhea" id="RHEA-COMP:9603"/>
        <dbReference type="ChEBI" id="CHEBI:15378"/>
        <dbReference type="ChEBI" id="CHEBI:58405"/>
        <dbReference type="ChEBI" id="CHEBI:60033"/>
        <dbReference type="ChEBI" id="CHEBI:78435"/>
        <dbReference type="EC" id="2.4.99.28"/>
    </reaction>
</comment>
<feature type="compositionally biased region" description="Gly residues" evidence="14">
    <location>
        <begin position="855"/>
        <end position="865"/>
    </location>
</feature>
<dbReference type="GO" id="GO:0071555">
    <property type="term" value="P:cell wall organization"/>
    <property type="evidence" value="ECO:0007669"/>
    <property type="project" value="UniProtKB-KW"/>
</dbReference>
<dbReference type="InterPro" id="IPR012338">
    <property type="entry name" value="Beta-lactam/transpept-like"/>
</dbReference>
<evidence type="ECO:0000256" key="1">
    <source>
        <dbReference type="ARBA" id="ARBA00007090"/>
    </source>
</evidence>
<evidence type="ECO:0000256" key="10">
    <source>
        <dbReference type="ARBA" id="ARBA00023268"/>
    </source>
</evidence>
<evidence type="ECO:0000256" key="7">
    <source>
        <dbReference type="ARBA" id="ARBA00022801"/>
    </source>
</evidence>
<dbReference type="SUPFAM" id="SSF56601">
    <property type="entry name" value="beta-lactamase/transpeptidase-like"/>
    <property type="match status" value="1"/>
</dbReference>